<organism evidence="7">
    <name type="scientific">hydrothermal vent metagenome</name>
    <dbReference type="NCBI Taxonomy" id="652676"/>
    <lineage>
        <taxon>unclassified sequences</taxon>
        <taxon>metagenomes</taxon>
        <taxon>ecological metagenomes</taxon>
    </lineage>
</organism>
<feature type="transmembrane region" description="Helical" evidence="6">
    <location>
        <begin position="415"/>
        <end position="434"/>
    </location>
</feature>
<dbReference type="NCBIfam" id="TIGR00785">
    <property type="entry name" value="dass"/>
    <property type="match status" value="1"/>
</dbReference>
<dbReference type="EMBL" id="UOEP01000171">
    <property type="protein sequence ID" value="VAW22414.1"/>
    <property type="molecule type" value="Genomic_DNA"/>
</dbReference>
<evidence type="ECO:0000256" key="6">
    <source>
        <dbReference type="SAM" id="Phobius"/>
    </source>
</evidence>
<evidence type="ECO:0000256" key="1">
    <source>
        <dbReference type="ARBA" id="ARBA00004141"/>
    </source>
</evidence>
<protein>
    <submittedName>
        <fullName evidence="7">Sodium-dependent anion transporter family</fullName>
    </submittedName>
</protein>
<dbReference type="Pfam" id="PF00939">
    <property type="entry name" value="Na_sulph_symp"/>
    <property type="match status" value="1"/>
</dbReference>
<evidence type="ECO:0000313" key="7">
    <source>
        <dbReference type="EMBL" id="VAW22414.1"/>
    </source>
</evidence>
<sequence length="515" mass="56750">MPKAVNIKRSKFKNLSLIIAPLISLLVILFGNLDPGNAKVTYTFAIALLMAIWWVTEAIPLAATALLPVALFPLFGVVDGETISAMYFNHLIFLFIGGFLIALAMERWNLHKRIALKILIFFGISPGRILMGFMLATAFLSMWMSNTATAMMMIPIAMSIIFKLEESLGKQNIGKYSIGLLLGIAYSASIGGIATLVGTPPNLSFVRIIGIIFPEIPEISFAEWLAFALPVSILLFVMAWLLLYFMYKPKQKWGNLSRDEFRNEYKLLGKAKYEEKIIFTLFLTLAFLWIFRKGLTIQSFVLPGWSSLLKTPEYINDGTVAIFIALILFIIPSKNKKGSQIMDWETANKIPWHIVLLFGGGFALAKGFVDSGLSLWFGGQLAGLANVHPIVLTLVIVTFMSLLTELTSNTATTEMILPILAGLAVSIKVNPLLLMVPATLAASLAFMLPVATPPNAIVFGTNHLRIKDMVRTGFILNLAGIVIATFVMYYWGSVVFNIDMGVFPDWAANSATQGK</sequence>
<dbReference type="CDD" id="cd01115">
    <property type="entry name" value="SLC13_permease"/>
    <property type="match status" value="1"/>
</dbReference>
<proteinExistence type="predicted"/>
<keyword evidence="5 6" id="KW-0472">Membrane</keyword>
<feature type="transmembrane region" description="Helical" evidence="6">
    <location>
        <begin position="277"/>
        <end position="294"/>
    </location>
</feature>
<dbReference type="PANTHER" id="PTHR10283:SF82">
    <property type="entry name" value="SOLUTE CARRIER FAMILY 13 MEMBER 2"/>
    <property type="match status" value="1"/>
</dbReference>
<keyword evidence="3 6" id="KW-0812">Transmembrane</keyword>
<comment type="subcellular location">
    <subcellularLocation>
        <location evidence="1">Membrane</location>
        <topology evidence="1">Multi-pass membrane protein</topology>
    </subcellularLocation>
</comment>
<feature type="transmembrane region" description="Helical" evidence="6">
    <location>
        <begin position="146"/>
        <end position="164"/>
    </location>
</feature>
<evidence type="ECO:0000256" key="2">
    <source>
        <dbReference type="ARBA" id="ARBA00022448"/>
    </source>
</evidence>
<keyword evidence="2" id="KW-0813">Transport</keyword>
<feature type="transmembrane region" description="Helical" evidence="6">
    <location>
        <begin position="176"/>
        <end position="197"/>
    </location>
</feature>
<evidence type="ECO:0000256" key="4">
    <source>
        <dbReference type="ARBA" id="ARBA00022989"/>
    </source>
</evidence>
<evidence type="ECO:0000256" key="3">
    <source>
        <dbReference type="ARBA" id="ARBA00022692"/>
    </source>
</evidence>
<name>A0A3B0UQJ2_9ZZZZ</name>
<feature type="transmembrane region" description="Helical" evidence="6">
    <location>
        <begin position="224"/>
        <end position="247"/>
    </location>
</feature>
<evidence type="ECO:0000256" key="5">
    <source>
        <dbReference type="ARBA" id="ARBA00023136"/>
    </source>
</evidence>
<feature type="transmembrane region" description="Helical" evidence="6">
    <location>
        <begin position="440"/>
        <end position="461"/>
    </location>
</feature>
<dbReference type="InterPro" id="IPR031312">
    <property type="entry name" value="Na/sul_symport_CS"/>
</dbReference>
<dbReference type="GO" id="GO:0015141">
    <property type="term" value="F:succinate transmembrane transporter activity"/>
    <property type="evidence" value="ECO:0007669"/>
    <property type="project" value="UniProtKB-ARBA"/>
</dbReference>
<feature type="transmembrane region" description="Helical" evidence="6">
    <location>
        <begin position="473"/>
        <end position="491"/>
    </location>
</feature>
<feature type="transmembrane region" description="Helical" evidence="6">
    <location>
        <begin position="39"/>
        <end position="56"/>
    </location>
</feature>
<feature type="transmembrane region" description="Helical" evidence="6">
    <location>
        <begin position="116"/>
        <end position="140"/>
    </location>
</feature>
<feature type="transmembrane region" description="Helical" evidence="6">
    <location>
        <begin position="352"/>
        <end position="369"/>
    </location>
</feature>
<accession>A0A3B0UQJ2</accession>
<feature type="transmembrane region" description="Helical" evidence="6">
    <location>
        <begin position="314"/>
        <end position="331"/>
    </location>
</feature>
<feature type="transmembrane region" description="Helical" evidence="6">
    <location>
        <begin position="381"/>
        <end position="403"/>
    </location>
</feature>
<dbReference type="AlphaFoldDB" id="A0A3B0UQJ2"/>
<gene>
    <name evidence="7" type="ORF">MNBD_BACTEROID01-1686</name>
</gene>
<dbReference type="PANTHER" id="PTHR10283">
    <property type="entry name" value="SOLUTE CARRIER FAMILY 13 MEMBER"/>
    <property type="match status" value="1"/>
</dbReference>
<dbReference type="InterPro" id="IPR001898">
    <property type="entry name" value="SLC13A/DASS"/>
</dbReference>
<feature type="transmembrane region" description="Helical" evidence="6">
    <location>
        <begin position="84"/>
        <end position="104"/>
    </location>
</feature>
<reference evidence="7" key="1">
    <citation type="submission" date="2018-06" db="EMBL/GenBank/DDBJ databases">
        <authorList>
            <person name="Zhirakovskaya E."/>
        </authorList>
    </citation>
    <scope>NUCLEOTIDE SEQUENCE</scope>
</reference>
<dbReference type="GO" id="GO:0005886">
    <property type="term" value="C:plasma membrane"/>
    <property type="evidence" value="ECO:0007669"/>
    <property type="project" value="TreeGrafter"/>
</dbReference>
<feature type="transmembrane region" description="Helical" evidence="6">
    <location>
        <begin position="12"/>
        <end position="33"/>
    </location>
</feature>
<keyword evidence="4 6" id="KW-1133">Transmembrane helix</keyword>
<dbReference type="PROSITE" id="PS01271">
    <property type="entry name" value="NA_SULFATE"/>
    <property type="match status" value="1"/>
</dbReference>